<dbReference type="Proteomes" id="UP000008142">
    <property type="component" value="Unassembled WGS sequence"/>
</dbReference>
<protein>
    <submittedName>
        <fullName evidence="1">Predicted protein</fullName>
    </submittedName>
</protein>
<dbReference type="OrthoDB" id="10526512at2759"/>
<organism evidence="2">
    <name type="scientific">Ajellomyces capsulatus (strain H88)</name>
    <name type="common">Darling's disease fungus</name>
    <name type="synonym">Histoplasma capsulatum</name>
    <dbReference type="NCBI Taxonomy" id="544711"/>
    <lineage>
        <taxon>Eukaryota</taxon>
        <taxon>Fungi</taxon>
        <taxon>Dikarya</taxon>
        <taxon>Ascomycota</taxon>
        <taxon>Pezizomycotina</taxon>
        <taxon>Eurotiomycetes</taxon>
        <taxon>Eurotiomycetidae</taxon>
        <taxon>Onygenales</taxon>
        <taxon>Ajellomycetaceae</taxon>
        <taxon>Histoplasma</taxon>
    </lineage>
</organism>
<dbReference type="AlphaFoldDB" id="F0UJ55"/>
<evidence type="ECO:0000313" key="2">
    <source>
        <dbReference type="Proteomes" id="UP000008142"/>
    </source>
</evidence>
<proteinExistence type="predicted"/>
<dbReference type="EMBL" id="DS990639">
    <property type="protein sequence ID" value="EGC45704.1"/>
    <property type="molecule type" value="Genomic_DNA"/>
</dbReference>
<gene>
    <name evidence="1" type="ORF">HCEG_04919</name>
</gene>
<dbReference type="HOGENOM" id="CLU_1151533_0_0_1"/>
<name>F0UJ55_AJEC8</name>
<accession>F0UJ55</accession>
<sequence>MSTLPRLLNECTEKSLNELRQQYRRNPPRSNKVLFDFVFDIFTIPGFFAPRAWSTENWLFPRSPVFPEGFDGKASLQKASSSSILYRHGSIQNYNDLQAALSSRAQEAEQICFFDVACLRSQLLLAMIRQISCEFETPQGAVDQLTSEDKPCARCWALEGSRWNVAPWRDQGKNRTPSEACSNLCWARAAFVHPRVAHTLWRAHRDFVDLLQSLLLVPQTRTDSEVAIWAAGCRTSLTSLA</sequence>
<reference evidence="2" key="1">
    <citation type="submission" date="2008-07" db="EMBL/GenBank/DDBJ databases">
        <title>Annotation of Ajellomyces capsulatus strain H88.</title>
        <authorList>
            <person name="Champion M."/>
            <person name="Cuomo C."/>
            <person name="Ma L.-J."/>
            <person name="Henn M.R."/>
            <person name="Sil A."/>
            <person name="Goldman B."/>
            <person name="Young S.K."/>
            <person name="Kodira C.D."/>
            <person name="Zeng Q."/>
            <person name="Koehrsen M."/>
            <person name="Alvarado L."/>
            <person name="Berlin A."/>
            <person name="Borenstein D."/>
            <person name="Chen Z."/>
            <person name="Engels R."/>
            <person name="Freedman E."/>
            <person name="Gellesch M."/>
            <person name="Goldberg J."/>
            <person name="Griggs A."/>
            <person name="Gujja S."/>
            <person name="Heiman D."/>
            <person name="Hepburn T."/>
            <person name="Howarth C."/>
            <person name="Jen D."/>
            <person name="Larson L."/>
            <person name="Lewis B."/>
            <person name="Mehta T."/>
            <person name="Park D."/>
            <person name="Pearson M."/>
            <person name="Roberts A."/>
            <person name="Saif S."/>
            <person name="Shea T."/>
            <person name="Shenoy N."/>
            <person name="Sisk P."/>
            <person name="Stolte C."/>
            <person name="Sykes S."/>
            <person name="Walk T."/>
            <person name="White J."/>
            <person name="Yandava C."/>
            <person name="Klein B."/>
            <person name="McEwen J.G."/>
            <person name="Puccia R."/>
            <person name="Goldman G.H."/>
            <person name="Felipe M.S."/>
            <person name="Nino-Vega G."/>
            <person name="San-Blas G."/>
            <person name="Taylor J."/>
            <person name="Mendoza L."/>
            <person name="Galagan J."/>
            <person name="Nusbaum C."/>
            <person name="Birren B."/>
        </authorList>
    </citation>
    <scope>NUCLEOTIDE SEQUENCE [LARGE SCALE GENOMIC DNA]</scope>
    <source>
        <strain evidence="2">H88</strain>
    </source>
</reference>
<evidence type="ECO:0000313" key="1">
    <source>
        <dbReference type="EMBL" id="EGC45704.1"/>
    </source>
</evidence>